<evidence type="ECO:0000313" key="1">
    <source>
        <dbReference type="EMBL" id="VDL68450.1"/>
    </source>
</evidence>
<dbReference type="WBParaSite" id="NBR_0000486001-mRNA-1">
    <property type="protein sequence ID" value="NBR_0000486001-mRNA-1"/>
    <property type="gene ID" value="NBR_0000486001"/>
</dbReference>
<protein>
    <submittedName>
        <fullName evidence="3">Coat protein</fullName>
    </submittedName>
</protein>
<evidence type="ECO:0000313" key="3">
    <source>
        <dbReference type="WBParaSite" id="NBR_0000486001-mRNA-1"/>
    </source>
</evidence>
<name>A0A0N4XQQ8_NIPBR</name>
<keyword evidence="2" id="KW-1185">Reference proteome</keyword>
<dbReference type="AlphaFoldDB" id="A0A0N4XQQ8"/>
<proteinExistence type="predicted"/>
<reference evidence="1 2" key="2">
    <citation type="submission" date="2018-11" db="EMBL/GenBank/DDBJ databases">
        <authorList>
            <consortium name="Pathogen Informatics"/>
        </authorList>
    </citation>
    <scope>NUCLEOTIDE SEQUENCE [LARGE SCALE GENOMIC DNA]</scope>
</reference>
<reference evidence="3" key="1">
    <citation type="submission" date="2017-02" db="UniProtKB">
        <authorList>
            <consortium name="WormBaseParasite"/>
        </authorList>
    </citation>
    <scope>IDENTIFICATION</scope>
</reference>
<accession>A0A0N4XQQ8</accession>
<organism evidence="3">
    <name type="scientific">Nippostrongylus brasiliensis</name>
    <name type="common">Rat hookworm</name>
    <dbReference type="NCBI Taxonomy" id="27835"/>
    <lineage>
        <taxon>Eukaryota</taxon>
        <taxon>Metazoa</taxon>
        <taxon>Ecdysozoa</taxon>
        <taxon>Nematoda</taxon>
        <taxon>Chromadorea</taxon>
        <taxon>Rhabditida</taxon>
        <taxon>Rhabditina</taxon>
        <taxon>Rhabditomorpha</taxon>
        <taxon>Strongyloidea</taxon>
        <taxon>Heligmosomidae</taxon>
        <taxon>Nippostrongylus</taxon>
    </lineage>
</organism>
<dbReference type="EMBL" id="UYSL01010087">
    <property type="protein sequence ID" value="VDL68450.1"/>
    <property type="molecule type" value="Genomic_DNA"/>
</dbReference>
<dbReference type="Proteomes" id="UP000271162">
    <property type="component" value="Unassembled WGS sequence"/>
</dbReference>
<gene>
    <name evidence="1" type="ORF">NBR_LOCUS4861</name>
</gene>
<evidence type="ECO:0000313" key="2">
    <source>
        <dbReference type="Proteomes" id="UP000271162"/>
    </source>
</evidence>
<sequence>MMKPRRRRRMNFAMQPKRSWRTGINNEMQP</sequence>